<dbReference type="InterPro" id="IPR023885">
    <property type="entry name" value="4Fe4S-binding_SPASM_dom"/>
</dbReference>
<dbReference type="InterPro" id="IPR013785">
    <property type="entry name" value="Aldolase_TIM"/>
</dbReference>
<dbReference type="Proteomes" id="UP000734271">
    <property type="component" value="Unassembled WGS sequence"/>
</dbReference>
<feature type="domain" description="4Fe4S-binding SPASM" evidence="2">
    <location>
        <begin position="225"/>
        <end position="281"/>
    </location>
</feature>
<comment type="caution">
    <text evidence="3">The sequence shown here is derived from an EMBL/GenBank/DDBJ whole genome shotgun (WGS) entry which is preliminary data.</text>
</comment>
<gene>
    <name evidence="3" type="ORF">K8P03_06625</name>
</gene>
<dbReference type="EMBL" id="JAIPME010000002">
    <property type="protein sequence ID" value="MBZ2386953.1"/>
    <property type="molecule type" value="Genomic_DNA"/>
</dbReference>
<dbReference type="Gene3D" id="3.20.20.70">
    <property type="entry name" value="Aldolase class I"/>
    <property type="match status" value="1"/>
</dbReference>
<reference evidence="3 4" key="1">
    <citation type="submission" date="2021-08" db="EMBL/GenBank/DDBJ databases">
        <title>FDA dAtabase for Regulatory Grade micrObial Sequences (FDA-ARGOS): Supporting development and validation of Infectious Disease Dx tests.</title>
        <authorList>
            <person name="Sproer C."/>
            <person name="Gronow S."/>
            <person name="Severitt S."/>
            <person name="Schroder I."/>
            <person name="Tallon L."/>
            <person name="Sadzewicz L."/>
            <person name="Zhao X."/>
            <person name="Boylan J."/>
            <person name="Ott S."/>
            <person name="Bowen H."/>
            <person name="Vavikolanu K."/>
            <person name="Hazen T."/>
            <person name="Aluvathingal J."/>
            <person name="Nadendla S."/>
            <person name="Lowell S."/>
            <person name="Myers T."/>
            <person name="Yan Y."/>
            <person name="Sichtig H."/>
        </authorList>
    </citation>
    <scope>NUCLEOTIDE SEQUENCE [LARGE SCALE GENOMIC DNA]</scope>
    <source>
        <strain evidence="3 4">FDAARGOS_1460</strain>
    </source>
</reference>
<protein>
    <submittedName>
        <fullName evidence="3">SPASM domain-containing protein</fullName>
    </submittedName>
</protein>
<evidence type="ECO:0000259" key="2">
    <source>
        <dbReference type="Pfam" id="PF13186"/>
    </source>
</evidence>
<organism evidence="3 4">
    <name type="scientific">Anaerococcus murdochii</name>
    <dbReference type="NCBI Taxonomy" id="411577"/>
    <lineage>
        <taxon>Bacteria</taxon>
        <taxon>Bacillati</taxon>
        <taxon>Bacillota</taxon>
        <taxon>Tissierellia</taxon>
        <taxon>Tissierellales</taxon>
        <taxon>Peptoniphilaceae</taxon>
        <taxon>Anaerococcus</taxon>
    </lineage>
</organism>
<dbReference type="InterPro" id="IPR023867">
    <property type="entry name" value="Sulphatase_maturase_rSAM"/>
</dbReference>
<dbReference type="NCBIfam" id="TIGR04085">
    <property type="entry name" value="rSAM_more_4Fe4S"/>
    <property type="match status" value="1"/>
</dbReference>
<proteinExistence type="predicted"/>
<evidence type="ECO:0000313" key="4">
    <source>
        <dbReference type="Proteomes" id="UP000734271"/>
    </source>
</evidence>
<dbReference type="Pfam" id="PF13186">
    <property type="entry name" value="SPASM"/>
    <property type="match status" value="1"/>
</dbReference>
<name>A0ABS7SZL2_9FIRM</name>
<evidence type="ECO:0000313" key="3">
    <source>
        <dbReference type="EMBL" id="MBZ2386953.1"/>
    </source>
</evidence>
<accession>A0ABS7SZL2</accession>
<dbReference type="PANTHER" id="PTHR43273">
    <property type="entry name" value="ANAEROBIC SULFATASE-MATURATING ENZYME HOMOLOG ASLB-RELATED"/>
    <property type="match status" value="1"/>
</dbReference>
<sequence length="339" mass="39999">MKKKACVALIKNIMFSSEGYDEIEFIFQGGEPSIIGLEFFEFFLDTVDFFNLSSKKNISYNFQTNGINIDENWASFFKNNNFLVGLSLDMFKNNHDLYRMQGNRGTFDHVMNTKKMFDNLCVDYNILSVITKNLSKNPLDAYEFIKHEGISYIQFIPCIDDNINDDNIKINPRDFFSFYSEIFKLWINDLRNNTLVHIKLFEDIYYFIKNKSVGFCGQNGTCGLQIVVESDLTVYPCDFFCFKKYQLGNLYENRLSEIILNEKHLQFFNENPHEKERLYCKKYCSLYSKCKLGCKKLFDKMYLDETGFCAFSKIYKLISENYYIIDRAYNLCDQGKIVL</sequence>
<keyword evidence="4" id="KW-1185">Reference proteome</keyword>
<dbReference type="PANTHER" id="PTHR43273:SF3">
    <property type="entry name" value="ANAEROBIC SULFATASE-MATURATING ENZYME HOMOLOG ASLB-RELATED"/>
    <property type="match status" value="1"/>
</dbReference>
<comment type="cofactor">
    <cofactor evidence="1">
        <name>[4Fe-4S] cluster</name>
        <dbReference type="ChEBI" id="CHEBI:49883"/>
    </cofactor>
</comment>
<dbReference type="InterPro" id="IPR058240">
    <property type="entry name" value="rSAM_sf"/>
</dbReference>
<evidence type="ECO:0000256" key="1">
    <source>
        <dbReference type="ARBA" id="ARBA00001966"/>
    </source>
</evidence>
<dbReference type="SUPFAM" id="SSF102114">
    <property type="entry name" value="Radical SAM enzymes"/>
    <property type="match status" value="1"/>
</dbReference>